<dbReference type="AlphaFoldDB" id="A0A2V1DLE9"/>
<name>A0A2V1DLE9_9PLEO</name>
<evidence type="ECO:0000313" key="1">
    <source>
        <dbReference type="EMBL" id="PVH98940.1"/>
    </source>
</evidence>
<evidence type="ECO:0000313" key="2">
    <source>
        <dbReference type="Proteomes" id="UP000244855"/>
    </source>
</evidence>
<sequence length="250" mass="28498">MSSDGRIVIQAIKLSWLRGLQMWHRPQPRPPSIARRATNTGRTLSQFFWRYLRWLGDASGKYNVVETHKSGDGYIVRYTLRPEDQKFCNDLSLVIHAPAFYSSMAGCESLTDFLQAALLDTYEENRTASCSRTPKDLMDLLGPAHSQLQLVGSSLEPQGPLTTVLFKATAAFPCQRAIPVYPQGDPKVRTRAETGMLKQGTFLQGMFLLPFVHSACTAEMQWQFCVTLLKISAWQWLRKLKHRFRKERIS</sequence>
<gene>
    <name evidence="1" type="ORF">DM02DRAFT_629844</name>
</gene>
<dbReference type="EMBL" id="KZ805403">
    <property type="protein sequence ID" value="PVH98940.1"/>
    <property type="molecule type" value="Genomic_DNA"/>
</dbReference>
<accession>A0A2V1DLE9</accession>
<dbReference type="Proteomes" id="UP000244855">
    <property type="component" value="Unassembled WGS sequence"/>
</dbReference>
<protein>
    <submittedName>
        <fullName evidence="1">Uncharacterized protein</fullName>
    </submittedName>
</protein>
<keyword evidence="2" id="KW-1185">Reference proteome</keyword>
<organism evidence="1 2">
    <name type="scientific">Periconia macrospinosa</name>
    <dbReference type="NCBI Taxonomy" id="97972"/>
    <lineage>
        <taxon>Eukaryota</taxon>
        <taxon>Fungi</taxon>
        <taxon>Dikarya</taxon>
        <taxon>Ascomycota</taxon>
        <taxon>Pezizomycotina</taxon>
        <taxon>Dothideomycetes</taxon>
        <taxon>Pleosporomycetidae</taxon>
        <taxon>Pleosporales</taxon>
        <taxon>Massarineae</taxon>
        <taxon>Periconiaceae</taxon>
        <taxon>Periconia</taxon>
    </lineage>
</organism>
<proteinExistence type="predicted"/>
<reference evidence="1 2" key="1">
    <citation type="journal article" date="2018" name="Sci. Rep.">
        <title>Comparative genomics provides insights into the lifestyle and reveals functional heterogeneity of dark septate endophytic fungi.</title>
        <authorList>
            <person name="Knapp D.G."/>
            <person name="Nemeth J.B."/>
            <person name="Barry K."/>
            <person name="Hainaut M."/>
            <person name="Henrissat B."/>
            <person name="Johnson J."/>
            <person name="Kuo A."/>
            <person name="Lim J.H.P."/>
            <person name="Lipzen A."/>
            <person name="Nolan M."/>
            <person name="Ohm R.A."/>
            <person name="Tamas L."/>
            <person name="Grigoriev I.V."/>
            <person name="Spatafora J.W."/>
            <person name="Nagy L.G."/>
            <person name="Kovacs G.M."/>
        </authorList>
    </citation>
    <scope>NUCLEOTIDE SEQUENCE [LARGE SCALE GENOMIC DNA]</scope>
    <source>
        <strain evidence="1 2">DSE2036</strain>
    </source>
</reference>